<name>A0A4C1Z1K5_EUMVA</name>
<keyword evidence="2" id="KW-1185">Reference proteome</keyword>
<organism evidence="1 2">
    <name type="scientific">Eumeta variegata</name>
    <name type="common">Bagworm moth</name>
    <name type="synonym">Eumeta japonica</name>
    <dbReference type="NCBI Taxonomy" id="151549"/>
    <lineage>
        <taxon>Eukaryota</taxon>
        <taxon>Metazoa</taxon>
        <taxon>Ecdysozoa</taxon>
        <taxon>Arthropoda</taxon>
        <taxon>Hexapoda</taxon>
        <taxon>Insecta</taxon>
        <taxon>Pterygota</taxon>
        <taxon>Neoptera</taxon>
        <taxon>Endopterygota</taxon>
        <taxon>Lepidoptera</taxon>
        <taxon>Glossata</taxon>
        <taxon>Ditrysia</taxon>
        <taxon>Tineoidea</taxon>
        <taxon>Psychidae</taxon>
        <taxon>Oiketicinae</taxon>
        <taxon>Eumeta</taxon>
    </lineage>
</organism>
<accession>A0A4C1Z1K5</accession>
<gene>
    <name evidence="1" type="ORF">EVAR_103667_1</name>
</gene>
<proteinExistence type="predicted"/>
<dbReference type="AlphaFoldDB" id="A0A4C1Z1K5"/>
<dbReference type="EMBL" id="BGZK01001554">
    <property type="protein sequence ID" value="GBP82218.1"/>
    <property type="molecule type" value="Genomic_DNA"/>
</dbReference>
<dbReference type="Proteomes" id="UP000299102">
    <property type="component" value="Unassembled WGS sequence"/>
</dbReference>
<protein>
    <submittedName>
        <fullName evidence="1">Uncharacterized protein</fullName>
    </submittedName>
</protein>
<evidence type="ECO:0000313" key="2">
    <source>
        <dbReference type="Proteomes" id="UP000299102"/>
    </source>
</evidence>
<reference evidence="1 2" key="1">
    <citation type="journal article" date="2019" name="Commun. Biol.">
        <title>The bagworm genome reveals a unique fibroin gene that provides high tensile strength.</title>
        <authorList>
            <person name="Kono N."/>
            <person name="Nakamura H."/>
            <person name="Ohtoshi R."/>
            <person name="Tomita M."/>
            <person name="Numata K."/>
            <person name="Arakawa K."/>
        </authorList>
    </citation>
    <scope>NUCLEOTIDE SEQUENCE [LARGE SCALE GENOMIC DNA]</scope>
</reference>
<dbReference type="OrthoDB" id="5983986at2759"/>
<evidence type="ECO:0000313" key="1">
    <source>
        <dbReference type="EMBL" id="GBP82218.1"/>
    </source>
</evidence>
<comment type="caution">
    <text evidence="1">The sequence shown here is derived from an EMBL/GenBank/DDBJ whole genome shotgun (WGS) entry which is preliminary data.</text>
</comment>
<sequence>MAMYIDLYKNRNSSEFGNEYPEECKAMRLDHYVDDFLKSFDSIEEAKRKQVYERNSETNVPWQQHKFRRHKSRINKHVKRYTRTREEKSSPSISNSTICRKFIPPSTPKMSGTWECMMQFIKTASVAILREKSPRDEILLWKPSTLILKTYPSPDNKVRVVDVKTPGRVIRRYASKIVVLVSSDATATRCTEEQCGARVGVYYGQRRH</sequence>